<dbReference type="AlphaFoldDB" id="A0AAV9JN82"/>
<proteinExistence type="predicted"/>
<protein>
    <submittedName>
        <fullName evidence="1">Uncharacterized protein</fullName>
    </submittedName>
</protein>
<gene>
    <name evidence="1" type="ORF">LTR36_001242</name>
</gene>
<name>A0AAV9JN82_9PEZI</name>
<evidence type="ECO:0000313" key="1">
    <source>
        <dbReference type="EMBL" id="KAK4547021.1"/>
    </source>
</evidence>
<dbReference type="Proteomes" id="UP001324427">
    <property type="component" value="Unassembled WGS sequence"/>
</dbReference>
<sequence length="86" mass="9286">MRHQVDAYSGGKLSQDELRSMTSACQLPTQAFSMPLPFSAQEPAGLEGLQDVVPLNRLLDRGAEAMAKVTPQQVEAAIRGKSCRQA</sequence>
<evidence type="ECO:0000313" key="2">
    <source>
        <dbReference type="Proteomes" id="UP001324427"/>
    </source>
</evidence>
<accession>A0AAV9JN82</accession>
<comment type="caution">
    <text evidence="1">The sequence shown here is derived from an EMBL/GenBank/DDBJ whole genome shotgun (WGS) entry which is preliminary data.</text>
</comment>
<keyword evidence="2" id="KW-1185">Reference proteome</keyword>
<dbReference type="EMBL" id="JAVFHQ010000012">
    <property type="protein sequence ID" value="KAK4547021.1"/>
    <property type="molecule type" value="Genomic_DNA"/>
</dbReference>
<organism evidence="1 2">
    <name type="scientific">Oleoguttula mirabilis</name>
    <dbReference type="NCBI Taxonomy" id="1507867"/>
    <lineage>
        <taxon>Eukaryota</taxon>
        <taxon>Fungi</taxon>
        <taxon>Dikarya</taxon>
        <taxon>Ascomycota</taxon>
        <taxon>Pezizomycotina</taxon>
        <taxon>Dothideomycetes</taxon>
        <taxon>Dothideomycetidae</taxon>
        <taxon>Mycosphaerellales</taxon>
        <taxon>Teratosphaeriaceae</taxon>
        <taxon>Oleoguttula</taxon>
    </lineage>
</organism>
<reference evidence="1 2" key="1">
    <citation type="submission" date="2021-11" db="EMBL/GenBank/DDBJ databases">
        <title>Black yeast isolated from Biological Soil Crust.</title>
        <authorList>
            <person name="Kurbessoian T."/>
        </authorList>
    </citation>
    <scope>NUCLEOTIDE SEQUENCE [LARGE SCALE GENOMIC DNA]</scope>
    <source>
        <strain evidence="1 2">CCFEE 5522</strain>
    </source>
</reference>